<dbReference type="GO" id="GO:0140282">
    <property type="term" value="F:carbon-nitrogen ligase activity on lipid II"/>
    <property type="evidence" value="ECO:0007669"/>
    <property type="project" value="UniProtKB-UniRule"/>
</dbReference>
<dbReference type="InterPro" id="IPR011698">
    <property type="entry name" value="GATase_3"/>
</dbReference>
<feature type="domain" description="CobB/CobQ-like glutamine amidotransferase" evidence="3">
    <location>
        <begin position="7"/>
        <end position="201"/>
    </location>
</feature>
<dbReference type="EMBL" id="CP002216">
    <property type="protein sequence ID" value="ADQ05073.1"/>
    <property type="molecule type" value="Genomic_DNA"/>
</dbReference>
<protein>
    <recommendedName>
        <fullName evidence="2">Lipid II isoglutaminyl synthase (glutamine-hydrolyzing) subunit GatD</fullName>
        <ecNumber evidence="2">6.3.5.13</ecNumber>
    </recommendedName>
    <alternativeName>
        <fullName evidence="2">Lipid II isoglutaminyl synthase glutaminase subunit</fullName>
        <ecNumber evidence="2">3.5.1.2</ecNumber>
    </alternativeName>
</protein>
<keyword evidence="2" id="KW-0961">Cell wall biogenesis/degradation</keyword>
<dbReference type="GO" id="GO:0071555">
    <property type="term" value="P:cell wall organization"/>
    <property type="evidence" value="ECO:0007669"/>
    <property type="project" value="UniProtKB-KW"/>
</dbReference>
<dbReference type="InterPro" id="IPR043702">
    <property type="entry name" value="Lipid_II_synth_GatD"/>
</dbReference>
<dbReference type="Proteomes" id="UP000006889">
    <property type="component" value="Chromosome"/>
</dbReference>
<keyword evidence="2" id="KW-0378">Hydrolase</keyword>
<dbReference type="Gene3D" id="3.40.50.880">
    <property type="match status" value="1"/>
</dbReference>
<evidence type="ECO:0000313" key="5">
    <source>
        <dbReference type="Proteomes" id="UP000006889"/>
    </source>
</evidence>
<dbReference type="InterPro" id="IPR029062">
    <property type="entry name" value="Class_I_gatase-like"/>
</dbReference>
<feature type="active site" description="Nucleophile" evidence="2">
    <location>
        <position position="96"/>
    </location>
</feature>
<evidence type="ECO:0000259" key="3">
    <source>
        <dbReference type="Pfam" id="PF07685"/>
    </source>
</evidence>
<comment type="function">
    <text evidence="2">The lipid II isoglutaminyl synthase complex catalyzes the formation of alpha-D-isoglutamine in the cell wall lipid II stem peptide. The GatD subunit catalyzes the hydrolysis of glutamine to glutamate and ammonia. The resulting ammonia molecule is channeled to the active site of MurT.</text>
</comment>
<dbReference type="GO" id="GO:0009236">
    <property type="term" value="P:cobalamin biosynthetic process"/>
    <property type="evidence" value="ECO:0007669"/>
    <property type="project" value="InterPro"/>
</dbReference>
<reference key="1">
    <citation type="submission" date="2010-09" db="EMBL/GenBank/DDBJ databases">
        <title>Complete sequence of Caldicellulosiruptor owensensis OL.</title>
        <authorList>
            <consortium name="US DOE Joint Genome Institute"/>
            <person name="Lucas S."/>
            <person name="Copeland A."/>
            <person name="Lapidus A."/>
            <person name="Cheng J.-F."/>
            <person name="Bruce D."/>
            <person name="Goodwin L."/>
            <person name="Pitluck S."/>
            <person name="Davenport K."/>
            <person name="Detter J.C."/>
            <person name="Han C."/>
            <person name="Tapia R."/>
            <person name="Land M."/>
            <person name="Hauser L."/>
            <person name="Chang Y.-J."/>
            <person name="Jeffries C."/>
            <person name="Kyrpides N."/>
            <person name="Ivanova N."/>
            <person name="Mikhailova N."/>
            <person name="Blumer-Schuette S.E."/>
            <person name="Kelly R.M."/>
            <person name="Woyke T."/>
        </authorList>
    </citation>
    <scope>NUCLEOTIDE SEQUENCE</scope>
    <source>
        <strain>OL</strain>
    </source>
</reference>
<evidence type="ECO:0000313" key="4">
    <source>
        <dbReference type="EMBL" id="ADQ05073.1"/>
    </source>
</evidence>
<dbReference type="KEGG" id="cow:Calow_1527"/>
<feature type="active site" evidence="2">
    <location>
        <position position="194"/>
    </location>
</feature>
<organism evidence="4 5">
    <name type="scientific">Caldicellulosiruptor owensensis (strain ATCC 700167 / DSM 13100 / OL)</name>
    <dbReference type="NCBI Taxonomy" id="632518"/>
    <lineage>
        <taxon>Bacteria</taxon>
        <taxon>Bacillati</taxon>
        <taxon>Bacillota</taxon>
        <taxon>Bacillota incertae sedis</taxon>
        <taxon>Caldicellulosiruptorales</taxon>
        <taxon>Caldicellulosiruptoraceae</taxon>
        <taxon>Caldicellulosiruptor</taxon>
    </lineage>
</organism>
<keyword evidence="2" id="KW-0573">Peptidoglycan synthesis</keyword>
<dbReference type="OrthoDB" id="9782045at2"/>
<dbReference type="UniPathway" id="UPA00219"/>
<keyword evidence="5" id="KW-1185">Reference proteome</keyword>
<dbReference type="RefSeq" id="WP_013412416.1">
    <property type="nucleotide sequence ID" value="NC_014657.1"/>
</dbReference>
<evidence type="ECO:0000256" key="2">
    <source>
        <dbReference type="HAMAP-Rule" id="MF_02213"/>
    </source>
</evidence>
<dbReference type="AlphaFoldDB" id="E4Q3C4"/>
<comment type="catalytic activity">
    <reaction evidence="2">
        <text>beta-D-GlcNAc-(1-&gt;4)-Mur2Ac(oyl-L-Ala-gamma-D-Glu-L-Lys-D-Ala-D-Ala)-di-trans,octa-cis-undecaprenyl diphosphate + L-glutamine + ATP + H2O = beta-D-GlcNAc-(1-&gt;4)-Mur2Ac(oyl-L-Ala-D-isoglutaminyl-L-Lys-D-Ala-D-Ala)-di-trans,octa-cis-undecaprenyl diphosphate + L-glutamate + ADP + phosphate + H(+)</text>
        <dbReference type="Rhea" id="RHEA:57928"/>
        <dbReference type="ChEBI" id="CHEBI:15377"/>
        <dbReference type="ChEBI" id="CHEBI:15378"/>
        <dbReference type="ChEBI" id="CHEBI:29985"/>
        <dbReference type="ChEBI" id="CHEBI:30616"/>
        <dbReference type="ChEBI" id="CHEBI:43474"/>
        <dbReference type="ChEBI" id="CHEBI:58359"/>
        <dbReference type="ChEBI" id="CHEBI:60033"/>
        <dbReference type="ChEBI" id="CHEBI:62233"/>
        <dbReference type="ChEBI" id="CHEBI:456216"/>
        <dbReference type="EC" id="6.3.5.13"/>
    </reaction>
</comment>
<comment type="subunit">
    <text evidence="2">Forms a heterodimer with MurT.</text>
</comment>
<dbReference type="eggNOG" id="COG3442">
    <property type="taxonomic scope" value="Bacteria"/>
</dbReference>
<dbReference type="GO" id="GO:0008360">
    <property type="term" value="P:regulation of cell shape"/>
    <property type="evidence" value="ECO:0007669"/>
    <property type="project" value="UniProtKB-KW"/>
</dbReference>
<dbReference type="CDD" id="cd01750">
    <property type="entry name" value="GATase1_CobQ"/>
    <property type="match status" value="1"/>
</dbReference>
<dbReference type="Pfam" id="PF07685">
    <property type="entry name" value="GATase_3"/>
    <property type="match status" value="1"/>
</dbReference>
<keyword evidence="2" id="KW-0436">Ligase</keyword>
<dbReference type="GO" id="GO:0016740">
    <property type="term" value="F:transferase activity"/>
    <property type="evidence" value="ECO:0007669"/>
    <property type="project" value="UniProtKB-KW"/>
</dbReference>
<dbReference type="InterPro" id="IPR033949">
    <property type="entry name" value="CobQ_GATase1"/>
</dbReference>
<comment type="similarity">
    <text evidence="2">Belongs to the CobB/CobQ family. GatD subfamily.</text>
</comment>
<dbReference type="EC" id="3.5.1.2" evidence="2"/>
<proteinExistence type="inferred from homology"/>
<keyword evidence="2" id="KW-0133">Cell shape</keyword>
<feature type="binding site" evidence="2">
    <location>
        <position position="130"/>
    </location>
    <ligand>
        <name>substrate</name>
    </ligand>
</feature>
<reference evidence="4 5" key="2">
    <citation type="journal article" date="2011" name="J. Bacteriol.">
        <title>Complete genome sequences for the anaerobic, extremely thermophilic plant biomass-degrading bacteria Caldicellulosiruptor hydrothermalis, Caldicellulosiruptor kristjanssonii, Caldicellulosiruptor kronotskyensis, Caldicellulosiruptor owensenis, and Caldicellulosiruptor lactoaceticus.</title>
        <authorList>
            <person name="Blumer-Schuette S.E."/>
            <person name="Ozdemir I."/>
            <person name="Mistry D."/>
            <person name="Lucas S."/>
            <person name="Lapidus A."/>
            <person name="Cheng J.F."/>
            <person name="Goodwin L.A."/>
            <person name="Pitluck S."/>
            <person name="Land M.L."/>
            <person name="Hauser L.J."/>
            <person name="Woyke T."/>
            <person name="Mikhailova N."/>
            <person name="Pati A."/>
            <person name="Kyrpides N.C."/>
            <person name="Ivanova N."/>
            <person name="Detter J.C."/>
            <person name="Walston-Davenport K."/>
            <person name="Han S."/>
            <person name="Adams M.W."/>
            <person name="Kelly R.M."/>
        </authorList>
    </citation>
    <scope>NUCLEOTIDE SEQUENCE [LARGE SCALE GENOMIC DNA]</scope>
    <source>
        <strain evidence="5">ATCC 700167 / DSM 13100 / OL</strain>
    </source>
</reference>
<dbReference type="STRING" id="632518.Calow_1527"/>
<comment type="pathway">
    <text evidence="2">Cell wall biogenesis; peptidoglycan biosynthesis.</text>
</comment>
<dbReference type="HOGENOM" id="CLU_064047_0_0_9"/>
<gene>
    <name evidence="2" type="primary">gatD</name>
    <name evidence="4" type="ordered locus">Calow_1527</name>
</gene>
<accession>E4Q3C4</accession>
<dbReference type="PANTHER" id="PTHR21343">
    <property type="entry name" value="DETHIOBIOTIN SYNTHETASE"/>
    <property type="match status" value="1"/>
</dbReference>
<dbReference type="GO" id="GO:0004359">
    <property type="term" value="F:glutaminase activity"/>
    <property type="evidence" value="ECO:0007669"/>
    <property type="project" value="UniProtKB-UniRule"/>
</dbReference>
<dbReference type="EC" id="6.3.5.13" evidence="2"/>
<keyword evidence="1 2" id="KW-0315">Glutamine amidotransferase</keyword>
<name>E4Q3C4_CALOW</name>
<dbReference type="PANTHER" id="PTHR21343:SF9">
    <property type="entry name" value="LIPID II ISOGLUTAMINYL SYNTHASE (GLUTAMINE-HYDROLYZING) SUBUNIT GATD"/>
    <property type="match status" value="1"/>
</dbReference>
<sequence length="244" mass="27508">MKVEINIVNMFPEVLNLYGDRGNIICLQKRCVWRGIEANIFEYNLGADQEILKNADIILLGGASDREQSIVYSHLLNLKELVKSLIEDGVVVLAICGGYQLLGEAYVDSSGRTIKGLHILDFITKAEGKRLIGNIIIETSLDVFPKTVVGYENHGGRTYHDYQPFGKVLKGYGNNGKDRFEGLIYKNVIGTYLHGPLLPKNPHIADLMLKKALERKYALDSSEFQKLNDTLEYMAHNKVKELYM</sequence>
<dbReference type="GO" id="GO:0009252">
    <property type="term" value="P:peptidoglycan biosynthetic process"/>
    <property type="evidence" value="ECO:0007669"/>
    <property type="project" value="UniProtKB-UniRule"/>
</dbReference>
<dbReference type="PROSITE" id="PS51274">
    <property type="entry name" value="GATASE_COBBQ"/>
    <property type="match status" value="1"/>
</dbReference>
<keyword evidence="4" id="KW-0808">Transferase</keyword>
<dbReference type="HAMAP" id="MF_02213">
    <property type="entry name" value="Lipid_II_synth_GatD"/>
    <property type="match status" value="1"/>
</dbReference>
<dbReference type="SUPFAM" id="SSF52317">
    <property type="entry name" value="Class I glutamine amidotransferase-like"/>
    <property type="match status" value="1"/>
</dbReference>
<comment type="catalytic activity">
    <reaction evidence="2">
        <text>L-glutamine + H2O = L-glutamate + NH4(+)</text>
        <dbReference type="Rhea" id="RHEA:15889"/>
        <dbReference type="ChEBI" id="CHEBI:15377"/>
        <dbReference type="ChEBI" id="CHEBI:28938"/>
        <dbReference type="ChEBI" id="CHEBI:29985"/>
        <dbReference type="ChEBI" id="CHEBI:58359"/>
        <dbReference type="EC" id="3.5.1.2"/>
    </reaction>
</comment>
<evidence type="ECO:0000256" key="1">
    <source>
        <dbReference type="ARBA" id="ARBA00022962"/>
    </source>
</evidence>